<reference evidence="2 3" key="1">
    <citation type="journal article" date="2015" name="Int. J. Syst. Evol. Microbiol.">
        <title>Amycolatopsis rhabdoformis sp. nov., an actinomycete isolated from a tropical forest soil.</title>
        <authorList>
            <person name="Souza W.R."/>
            <person name="Silva R.E."/>
            <person name="Goodfellow M."/>
            <person name="Busarakam K."/>
            <person name="Figueiro F.S."/>
            <person name="Ferreira D."/>
            <person name="Rodrigues-Filho E."/>
            <person name="Moraes L.A.B."/>
            <person name="Zucchi T.D."/>
        </authorList>
    </citation>
    <scope>NUCLEOTIDE SEQUENCE [LARGE SCALE GENOMIC DNA]</scope>
    <source>
        <strain evidence="2 3">NCIMB 14900</strain>
    </source>
</reference>
<sequence length="151" mass="15616">MTGVWVLLATLVVAVVAGLLLKARNGRVRAAKPAAAARDLAQLPTPVADALDPAAAVTLVQISTTFCAPCRHTRAILSALADKTDGLHHVDLDVTEQPEVAHALSVLRTPTTLALAADGRELLRVGGVPKGPELLEALRPHLEAGTAADAH</sequence>
<dbReference type="InterPro" id="IPR013766">
    <property type="entry name" value="Thioredoxin_domain"/>
</dbReference>
<feature type="domain" description="Thioredoxin" evidence="1">
    <location>
        <begin position="26"/>
        <end position="143"/>
    </location>
</feature>
<evidence type="ECO:0000313" key="3">
    <source>
        <dbReference type="Proteomes" id="UP001330812"/>
    </source>
</evidence>
<evidence type="ECO:0000259" key="1">
    <source>
        <dbReference type="PROSITE" id="PS51352"/>
    </source>
</evidence>
<dbReference type="SUPFAM" id="SSF52833">
    <property type="entry name" value="Thioredoxin-like"/>
    <property type="match status" value="1"/>
</dbReference>
<keyword evidence="3" id="KW-1185">Reference proteome</keyword>
<dbReference type="InterPro" id="IPR036249">
    <property type="entry name" value="Thioredoxin-like_sf"/>
</dbReference>
<name>A0ABZ1I1E0_9PSEU</name>
<dbReference type="Proteomes" id="UP001330812">
    <property type="component" value="Chromosome"/>
</dbReference>
<dbReference type="Pfam" id="PF00085">
    <property type="entry name" value="Thioredoxin"/>
    <property type="match status" value="1"/>
</dbReference>
<dbReference type="RefSeq" id="WP_326567013.1">
    <property type="nucleotide sequence ID" value="NZ_CP142149.1"/>
</dbReference>
<dbReference type="CDD" id="cd02947">
    <property type="entry name" value="TRX_family"/>
    <property type="match status" value="1"/>
</dbReference>
<proteinExistence type="predicted"/>
<organism evidence="2 3">
    <name type="scientific">Amycolatopsis rhabdoformis</name>
    <dbReference type="NCBI Taxonomy" id="1448059"/>
    <lineage>
        <taxon>Bacteria</taxon>
        <taxon>Bacillati</taxon>
        <taxon>Actinomycetota</taxon>
        <taxon>Actinomycetes</taxon>
        <taxon>Pseudonocardiales</taxon>
        <taxon>Pseudonocardiaceae</taxon>
        <taxon>Amycolatopsis</taxon>
    </lineage>
</organism>
<dbReference type="Gene3D" id="3.40.30.10">
    <property type="entry name" value="Glutaredoxin"/>
    <property type="match status" value="1"/>
</dbReference>
<gene>
    <name evidence="2" type="ORF">VSH64_34945</name>
</gene>
<evidence type="ECO:0000313" key="2">
    <source>
        <dbReference type="EMBL" id="WSE28010.1"/>
    </source>
</evidence>
<dbReference type="PROSITE" id="PS51352">
    <property type="entry name" value="THIOREDOXIN_2"/>
    <property type="match status" value="1"/>
</dbReference>
<accession>A0ABZ1I1E0</accession>
<protein>
    <submittedName>
        <fullName evidence="2">Thioredoxin family protein</fullName>
    </submittedName>
</protein>
<dbReference type="EMBL" id="CP142149">
    <property type="protein sequence ID" value="WSE28010.1"/>
    <property type="molecule type" value="Genomic_DNA"/>
</dbReference>